<reference evidence="2 3" key="1">
    <citation type="submission" date="2015-05" db="EMBL/GenBank/DDBJ databases">
        <title>Whole genome sequence and identification of bacterial endophytes from Costus igneus.</title>
        <authorList>
            <person name="Lee Y.P."/>
            <person name="Gan H.M."/>
            <person name="Eng W."/>
            <person name="Wheatley M.S."/>
            <person name="Caraballo A."/>
            <person name="Polter S."/>
            <person name="Savka M.A."/>
            <person name="Hudson A.O."/>
        </authorList>
    </citation>
    <scope>NUCLEOTIDE SEQUENCE [LARGE SCALE GENOMIC DNA]</scope>
    <source>
        <strain evidence="2 3">RIT375</strain>
    </source>
</reference>
<name>A0A0J1KP30_BACAN</name>
<organism evidence="2 3">
    <name type="scientific">Bacillus anthracis</name>
    <name type="common">anthrax bacterium</name>
    <dbReference type="NCBI Taxonomy" id="1392"/>
    <lineage>
        <taxon>Bacteria</taxon>
        <taxon>Bacillati</taxon>
        <taxon>Bacillota</taxon>
        <taxon>Bacilli</taxon>
        <taxon>Bacillales</taxon>
        <taxon>Bacillaceae</taxon>
        <taxon>Bacillus</taxon>
        <taxon>Bacillus cereus group</taxon>
    </lineage>
</organism>
<proteinExistence type="predicted"/>
<keyword evidence="1" id="KW-0472">Membrane</keyword>
<dbReference type="AlphaFoldDB" id="A0A0J1KP30"/>
<dbReference type="PATRIC" id="fig|1392.242.peg.5798"/>
<gene>
    <name evidence="2" type="ORF">ABW01_13790</name>
</gene>
<dbReference type="Proteomes" id="UP000035904">
    <property type="component" value="Unassembled WGS sequence"/>
</dbReference>
<sequence length="80" mass="9043">MKKRALQIKKWLLNEKSQVTNESGMHNLFVIMLIIGLCALLYPQLNKIFTRIMSSLITAGKGSSHEIIKEPLGKSSDWSL</sequence>
<comment type="caution">
    <text evidence="2">The sequence shown here is derived from an EMBL/GenBank/DDBJ whole genome shotgun (WGS) entry which is preliminary data.</text>
</comment>
<keyword evidence="1" id="KW-0812">Transmembrane</keyword>
<dbReference type="RefSeq" id="WP_044783363.1">
    <property type="nucleotide sequence ID" value="NZ_LDPG01000007.1"/>
</dbReference>
<evidence type="ECO:0000313" key="3">
    <source>
        <dbReference type="Proteomes" id="UP000035904"/>
    </source>
</evidence>
<protein>
    <submittedName>
        <fullName evidence="2">Uncharacterized protein</fullName>
    </submittedName>
</protein>
<feature type="transmembrane region" description="Helical" evidence="1">
    <location>
        <begin position="24"/>
        <end position="43"/>
    </location>
</feature>
<evidence type="ECO:0000313" key="2">
    <source>
        <dbReference type="EMBL" id="KLV18440.1"/>
    </source>
</evidence>
<evidence type="ECO:0000256" key="1">
    <source>
        <dbReference type="SAM" id="Phobius"/>
    </source>
</evidence>
<keyword evidence="1" id="KW-1133">Transmembrane helix</keyword>
<accession>A0A0J1KP30</accession>
<dbReference type="EMBL" id="LDPG01000007">
    <property type="protein sequence ID" value="KLV18440.1"/>
    <property type="molecule type" value="Genomic_DNA"/>
</dbReference>